<dbReference type="PANTHER" id="PTHR12231">
    <property type="entry name" value="CTX-RELATED TYPE I TRANSMEMBRANE PROTEIN"/>
    <property type="match status" value="1"/>
</dbReference>
<gene>
    <name evidence="7" type="ORF">LSH36_485g01012</name>
</gene>
<proteinExistence type="predicted"/>
<dbReference type="AlphaFoldDB" id="A0AAD9J9K9"/>
<reference evidence="7" key="1">
    <citation type="journal article" date="2023" name="Mol. Biol. Evol.">
        <title>Third-Generation Sequencing Reveals the Adaptive Role of the Epigenome in Three Deep-Sea Polychaetes.</title>
        <authorList>
            <person name="Perez M."/>
            <person name="Aroh O."/>
            <person name="Sun Y."/>
            <person name="Lan Y."/>
            <person name="Juniper S.K."/>
            <person name="Young C.R."/>
            <person name="Angers B."/>
            <person name="Qian P.Y."/>
        </authorList>
    </citation>
    <scope>NUCLEOTIDE SEQUENCE</scope>
    <source>
        <strain evidence="7">P08H-3</strain>
    </source>
</reference>
<accession>A0AAD9J9K9</accession>
<keyword evidence="2" id="KW-0677">Repeat</keyword>
<dbReference type="InterPro" id="IPR003599">
    <property type="entry name" value="Ig_sub"/>
</dbReference>
<evidence type="ECO:0000256" key="1">
    <source>
        <dbReference type="ARBA" id="ARBA00022729"/>
    </source>
</evidence>
<feature type="domain" description="Ig-like" evidence="6">
    <location>
        <begin position="117"/>
        <end position="219"/>
    </location>
</feature>
<dbReference type="InterPro" id="IPR013098">
    <property type="entry name" value="Ig_I-set"/>
</dbReference>
<evidence type="ECO:0000313" key="8">
    <source>
        <dbReference type="Proteomes" id="UP001208570"/>
    </source>
</evidence>
<keyword evidence="8" id="KW-1185">Reference proteome</keyword>
<evidence type="ECO:0000256" key="5">
    <source>
        <dbReference type="SAM" id="SignalP"/>
    </source>
</evidence>
<dbReference type="GO" id="GO:0043005">
    <property type="term" value="C:neuron projection"/>
    <property type="evidence" value="ECO:0007669"/>
    <property type="project" value="TreeGrafter"/>
</dbReference>
<organism evidence="7 8">
    <name type="scientific">Paralvinella palmiformis</name>
    <dbReference type="NCBI Taxonomy" id="53620"/>
    <lineage>
        <taxon>Eukaryota</taxon>
        <taxon>Metazoa</taxon>
        <taxon>Spiralia</taxon>
        <taxon>Lophotrochozoa</taxon>
        <taxon>Annelida</taxon>
        <taxon>Polychaeta</taxon>
        <taxon>Sedentaria</taxon>
        <taxon>Canalipalpata</taxon>
        <taxon>Terebellida</taxon>
        <taxon>Terebelliformia</taxon>
        <taxon>Alvinellidae</taxon>
        <taxon>Paralvinella</taxon>
    </lineage>
</organism>
<dbReference type="SUPFAM" id="SSF48726">
    <property type="entry name" value="Immunoglobulin"/>
    <property type="match status" value="4"/>
</dbReference>
<evidence type="ECO:0000313" key="7">
    <source>
        <dbReference type="EMBL" id="KAK2148742.1"/>
    </source>
</evidence>
<dbReference type="Gene3D" id="2.60.40.10">
    <property type="entry name" value="Immunoglobulins"/>
    <property type="match status" value="4"/>
</dbReference>
<dbReference type="EMBL" id="JAODUP010000485">
    <property type="protein sequence ID" value="KAK2148742.1"/>
    <property type="molecule type" value="Genomic_DNA"/>
</dbReference>
<dbReference type="SMART" id="SM00408">
    <property type="entry name" value="IGc2"/>
    <property type="match status" value="2"/>
</dbReference>
<keyword evidence="3" id="KW-1015">Disulfide bond</keyword>
<feature type="domain" description="Ig-like" evidence="6">
    <location>
        <begin position="8"/>
        <end position="109"/>
    </location>
</feature>
<dbReference type="SMART" id="SM00409">
    <property type="entry name" value="IG"/>
    <property type="match status" value="4"/>
</dbReference>
<name>A0AAD9J9K9_9ANNE</name>
<feature type="signal peptide" evidence="5">
    <location>
        <begin position="1"/>
        <end position="21"/>
    </location>
</feature>
<evidence type="ECO:0000259" key="6">
    <source>
        <dbReference type="PROSITE" id="PS50835"/>
    </source>
</evidence>
<feature type="chain" id="PRO_5041974228" description="Ig-like domain-containing protein" evidence="5">
    <location>
        <begin position="22"/>
        <end position="440"/>
    </location>
</feature>
<dbReference type="PROSITE" id="PS50835">
    <property type="entry name" value="IG_LIKE"/>
    <property type="match status" value="3"/>
</dbReference>
<dbReference type="InterPro" id="IPR013783">
    <property type="entry name" value="Ig-like_fold"/>
</dbReference>
<dbReference type="InterPro" id="IPR007110">
    <property type="entry name" value="Ig-like_dom"/>
</dbReference>
<dbReference type="PANTHER" id="PTHR12231:SF253">
    <property type="entry name" value="DPR-INTERACTING PROTEIN ETA, ISOFORM B-RELATED"/>
    <property type="match status" value="1"/>
</dbReference>
<dbReference type="InterPro" id="IPR003598">
    <property type="entry name" value="Ig_sub2"/>
</dbReference>
<dbReference type="Pfam" id="PF13927">
    <property type="entry name" value="Ig_3"/>
    <property type="match status" value="1"/>
</dbReference>
<dbReference type="InterPro" id="IPR036179">
    <property type="entry name" value="Ig-like_dom_sf"/>
</dbReference>
<dbReference type="InterPro" id="IPR051170">
    <property type="entry name" value="Neural/epithelial_adhesion"/>
</dbReference>
<dbReference type="Pfam" id="PF07679">
    <property type="entry name" value="I-set"/>
    <property type="match status" value="1"/>
</dbReference>
<evidence type="ECO:0000256" key="3">
    <source>
        <dbReference type="ARBA" id="ARBA00023157"/>
    </source>
</evidence>
<feature type="domain" description="Ig-like" evidence="6">
    <location>
        <begin position="241"/>
        <end position="330"/>
    </location>
</feature>
<protein>
    <recommendedName>
        <fullName evidence="6">Ig-like domain-containing protein</fullName>
    </recommendedName>
</protein>
<keyword evidence="1 5" id="KW-0732">Signal</keyword>
<keyword evidence="4" id="KW-0393">Immunoglobulin domain</keyword>
<evidence type="ECO:0000256" key="4">
    <source>
        <dbReference type="ARBA" id="ARBA00023319"/>
    </source>
</evidence>
<evidence type="ECO:0000256" key="2">
    <source>
        <dbReference type="ARBA" id="ARBA00022737"/>
    </source>
</evidence>
<dbReference type="Proteomes" id="UP001208570">
    <property type="component" value="Unassembled WGS sequence"/>
</dbReference>
<sequence length="440" mass="50074">MSVFYFLPSSTFLILITHIAAYVEQEVTIGGDVTLPCTVHFSGSPQVMWLSPHHEPLTRNDHVITADKRFSVDHPYQSEWNLEISGVKMDDRGNYTCMISSTPVQKKIVHLRIVSAPTITRSSDDVEVNTGSDVTIHCEAEGTPPPIISWYRYTYIGHRQVAPIITLPHHRISQEEDRDTFLQCSITTNPFVDVHWEHDGMVITESDKYQVTIQETGHYNKKWQSGHVRLIWPPEDAISNDGLSVIINCTVEQMNHRDSIAWWHYDRQLGYVRLFESHPAISKRPPVYLNMDKYMIVGHYNLIVKNVSLADGGEYMCELIGRGNHSAYITVGDQLVCQQGTNTSVIYEGGFASLACGMDFSGPIRLWNSVWKRHNLTLSSVDEDLDEYIRRTVTFPAYSKDSGLYTCVISNKKPPYYSQCDIVIEVIGEEVSFSKQSLFQ</sequence>
<comment type="caution">
    <text evidence="7">The sequence shown here is derived from an EMBL/GenBank/DDBJ whole genome shotgun (WGS) entry which is preliminary data.</text>
</comment>